<feature type="compositionally biased region" description="Basic and acidic residues" evidence="1">
    <location>
        <begin position="21"/>
        <end position="33"/>
    </location>
</feature>
<dbReference type="PANTHER" id="PTHR37198:SF1">
    <property type="entry name" value="NUCLEOLIN"/>
    <property type="match status" value="1"/>
</dbReference>
<organism evidence="2 3">
    <name type="scientific">Zizania palustris</name>
    <name type="common">Northern wild rice</name>
    <dbReference type="NCBI Taxonomy" id="103762"/>
    <lineage>
        <taxon>Eukaryota</taxon>
        <taxon>Viridiplantae</taxon>
        <taxon>Streptophyta</taxon>
        <taxon>Embryophyta</taxon>
        <taxon>Tracheophyta</taxon>
        <taxon>Spermatophyta</taxon>
        <taxon>Magnoliopsida</taxon>
        <taxon>Liliopsida</taxon>
        <taxon>Poales</taxon>
        <taxon>Poaceae</taxon>
        <taxon>BOP clade</taxon>
        <taxon>Oryzoideae</taxon>
        <taxon>Oryzeae</taxon>
        <taxon>Zizaniinae</taxon>
        <taxon>Zizania</taxon>
    </lineage>
</organism>
<feature type="region of interest" description="Disordered" evidence="1">
    <location>
        <begin position="150"/>
        <end position="223"/>
    </location>
</feature>
<evidence type="ECO:0000313" key="3">
    <source>
        <dbReference type="Proteomes" id="UP000729402"/>
    </source>
</evidence>
<dbReference type="EMBL" id="JAAALK010000081">
    <property type="protein sequence ID" value="KAG8089693.1"/>
    <property type="molecule type" value="Genomic_DNA"/>
</dbReference>
<dbReference type="AlphaFoldDB" id="A0A8J5WEC8"/>
<gene>
    <name evidence="2" type="ORF">GUJ93_ZPchr0011g27247</name>
</gene>
<dbReference type="PANTHER" id="PTHR37198">
    <property type="entry name" value="NUCLEOLIN"/>
    <property type="match status" value="1"/>
</dbReference>
<proteinExistence type="predicted"/>
<feature type="compositionally biased region" description="Polar residues" evidence="1">
    <location>
        <begin position="171"/>
        <end position="186"/>
    </location>
</feature>
<evidence type="ECO:0000256" key="1">
    <source>
        <dbReference type="SAM" id="MobiDB-lite"/>
    </source>
</evidence>
<feature type="region of interest" description="Disordered" evidence="1">
    <location>
        <begin position="17"/>
        <end position="58"/>
    </location>
</feature>
<dbReference type="OrthoDB" id="1933309at2759"/>
<reference evidence="2" key="2">
    <citation type="submission" date="2021-02" db="EMBL/GenBank/DDBJ databases">
        <authorList>
            <person name="Kimball J.A."/>
            <person name="Haas M.W."/>
            <person name="Macchietto M."/>
            <person name="Kono T."/>
            <person name="Duquette J."/>
            <person name="Shao M."/>
        </authorList>
    </citation>
    <scope>NUCLEOTIDE SEQUENCE</scope>
    <source>
        <tissue evidence="2">Fresh leaf tissue</tissue>
    </source>
</reference>
<dbReference type="Proteomes" id="UP000729402">
    <property type="component" value="Unassembled WGS sequence"/>
</dbReference>
<accession>A0A8J5WEC8</accession>
<keyword evidence="3" id="KW-1185">Reference proteome</keyword>
<protein>
    <submittedName>
        <fullName evidence="2">Uncharacterized protein</fullName>
    </submittedName>
</protein>
<sequence>MADVSFYTRVVPTCTTPAHRSRSDARAAARMDPDQVAAAGAHGKRHHLDDATASDGGGGESWPCALLRCGWRLSRKAAIVGAAATVAQVVAPPIALLSAAGLALSVPFAAYLAALAATDRLMSALLPSFPAEPVPVHLPGDARQEFVDASQNPGQEDALPPSPDLPTPLTVSFQESGQEPSVPNNTDKIEDGTTMEEEDAAAVQQSGQDSLESTKRDEISETPAAKFTKQDIVATTSVQVAELEAASGGERQAETAKTAYQVAVCSSVSAASPLIVTEGDETSQLNPATDFKHLYTEAQLREQLETVRTITGYTSPPSSTLAGELAGLYLFVGVEPQVSSTTDDASDLTEINAELRILKSIIGVD</sequence>
<name>A0A8J5WEC8_ZIZPA</name>
<evidence type="ECO:0000313" key="2">
    <source>
        <dbReference type="EMBL" id="KAG8089693.1"/>
    </source>
</evidence>
<reference evidence="2" key="1">
    <citation type="journal article" date="2021" name="bioRxiv">
        <title>Whole Genome Assembly and Annotation of Northern Wild Rice, Zizania palustris L., Supports a Whole Genome Duplication in the Zizania Genus.</title>
        <authorList>
            <person name="Haas M."/>
            <person name="Kono T."/>
            <person name="Macchietto M."/>
            <person name="Millas R."/>
            <person name="McGilp L."/>
            <person name="Shao M."/>
            <person name="Duquette J."/>
            <person name="Hirsch C.N."/>
            <person name="Kimball J."/>
        </authorList>
    </citation>
    <scope>NUCLEOTIDE SEQUENCE</scope>
    <source>
        <tissue evidence="2">Fresh leaf tissue</tissue>
    </source>
</reference>
<comment type="caution">
    <text evidence="2">The sequence shown here is derived from an EMBL/GenBank/DDBJ whole genome shotgun (WGS) entry which is preliminary data.</text>
</comment>